<dbReference type="Pfam" id="PF01344">
    <property type="entry name" value="Kelch_1"/>
    <property type="match status" value="1"/>
</dbReference>
<comment type="caution">
    <text evidence="3">The sequence shown here is derived from an EMBL/GenBank/DDBJ whole genome shotgun (WGS) entry which is preliminary data.</text>
</comment>
<reference evidence="3 4" key="1">
    <citation type="journal article" date="2011" name="Genome Res.">
        <title>Phylogeny-wide analysis of social amoeba genomes highlights ancient origins for complex intercellular communication.</title>
        <authorList>
            <person name="Heidel A.J."/>
            <person name="Lawal H.M."/>
            <person name="Felder M."/>
            <person name="Schilde C."/>
            <person name="Helps N.R."/>
            <person name="Tunggal B."/>
            <person name="Rivero F."/>
            <person name="John U."/>
            <person name="Schleicher M."/>
            <person name="Eichinger L."/>
            <person name="Platzer M."/>
            <person name="Noegel A.A."/>
            <person name="Schaap P."/>
            <person name="Gloeckner G."/>
        </authorList>
    </citation>
    <scope>NUCLEOTIDE SEQUENCE [LARGE SCALE GENOMIC DNA]</scope>
    <source>
        <strain evidence="4">ATCC 26659 / Pp 5 / PN500</strain>
    </source>
</reference>
<proteinExistence type="predicted"/>
<evidence type="ECO:0000313" key="4">
    <source>
        <dbReference type="Proteomes" id="UP000001396"/>
    </source>
</evidence>
<dbReference type="STRING" id="670386.D3B0Q5"/>
<dbReference type="SMART" id="SM00612">
    <property type="entry name" value="Kelch"/>
    <property type="match status" value="2"/>
</dbReference>
<name>D3B0Q5_HETP5</name>
<protein>
    <recommendedName>
        <fullName evidence="5">Kelch motif family protein</fullName>
    </recommendedName>
</protein>
<keyword evidence="2" id="KW-0677">Repeat</keyword>
<evidence type="ECO:0008006" key="5">
    <source>
        <dbReference type="Google" id="ProtNLM"/>
    </source>
</evidence>
<dbReference type="AlphaFoldDB" id="D3B0Q5"/>
<dbReference type="InterPro" id="IPR051746">
    <property type="entry name" value="Kelch_domain_containing_8"/>
</dbReference>
<keyword evidence="1" id="KW-0880">Kelch repeat</keyword>
<dbReference type="SUPFAM" id="SSF117281">
    <property type="entry name" value="Kelch motif"/>
    <property type="match status" value="1"/>
</dbReference>
<evidence type="ECO:0000313" key="3">
    <source>
        <dbReference type="EMBL" id="EFA84879.1"/>
    </source>
</evidence>
<dbReference type="RefSeq" id="XP_020436990.1">
    <property type="nucleotide sequence ID" value="XM_020572873.1"/>
</dbReference>
<accession>D3B0Q5</accession>
<dbReference type="InParanoid" id="D3B0Q5"/>
<evidence type="ECO:0000256" key="2">
    <source>
        <dbReference type="ARBA" id="ARBA00022737"/>
    </source>
</evidence>
<gene>
    <name evidence="3" type="ORF">PPL_01872</name>
</gene>
<keyword evidence="4" id="KW-1185">Reference proteome</keyword>
<organism evidence="3 4">
    <name type="scientific">Heterostelium pallidum (strain ATCC 26659 / Pp 5 / PN500)</name>
    <name type="common">Cellular slime mold</name>
    <name type="synonym">Polysphondylium pallidum</name>
    <dbReference type="NCBI Taxonomy" id="670386"/>
    <lineage>
        <taxon>Eukaryota</taxon>
        <taxon>Amoebozoa</taxon>
        <taxon>Evosea</taxon>
        <taxon>Eumycetozoa</taxon>
        <taxon>Dictyostelia</taxon>
        <taxon>Acytosteliales</taxon>
        <taxon>Acytosteliaceae</taxon>
        <taxon>Heterostelium</taxon>
    </lineage>
</organism>
<dbReference type="GeneID" id="31357399"/>
<dbReference type="Proteomes" id="UP000001396">
    <property type="component" value="Unassembled WGS sequence"/>
</dbReference>
<dbReference type="Gene3D" id="2.120.10.80">
    <property type="entry name" value="Kelch-type beta propeller"/>
    <property type="match status" value="1"/>
</dbReference>
<sequence>MKVETIPDKRMESSVNHIYQSVQNQMGELARMSSLLEIYPGKEFDQKSYESILSELIRSTKNSITELSECNQVLVNQFLMAKQQQLFRPHSKIFVFGGVSENEHLKSGNIYDIRTNVWSQVVSMDLKRACLLSSIVYALGSIYIFGGNDILDCLEKYNVETNQMMRIPIQTCGGSSIATCYNGQEIVYLVGGYKNKTMDRIDAFNIRTNETIEIGKLNMPRYYAFSFFHYNMIYTIGGTYKNGTTNYTLVNSLERFNINTRRSETILSLELSERIEGACFDGNDTIYIMTNKQFLKVSLISLEMMILPDVQMIGKYGVSLVYTKLEDGQSRIYLFGGKNQQDHYFDVSNRRWKSINGKTKRTIFQGAVAV</sequence>
<dbReference type="EMBL" id="ADBJ01000008">
    <property type="protein sequence ID" value="EFA84879.1"/>
    <property type="molecule type" value="Genomic_DNA"/>
</dbReference>
<dbReference type="PANTHER" id="PTHR46260:SF3">
    <property type="entry name" value="RING-TYPE DOMAIN-CONTAINING PROTEIN"/>
    <property type="match status" value="1"/>
</dbReference>
<dbReference type="InterPro" id="IPR015915">
    <property type="entry name" value="Kelch-typ_b-propeller"/>
</dbReference>
<dbReference type="InterPro" id="IPR006652">
    <property type="entry name" value="Kelch_1"/>
</dbReference>
<evidence type="ECO:0000256" key="1">
    <source>
        <dbReference type="ARBA" id="ARBA00022441"/>
    </source>
</evidence>
<dbReference type="PANTHER" id="PTHR46260">
    <property type="entry name" value="RING-TYPE DOMAIN-CONTAINING PROTEIN"/>
    <property type="match status" value="1"/>
</dbReference>